<dbReference type="InterPro" id="IPR035897">
    <property type="entry name" value="Toll_tir_struct_dom_sf"/>
</dbReference>
<dbReference type="SUPFAM" id="SSF52200">
    <property type="entry name" value="Toll/Interleukin receptor TIR domain"/>
    <property type="match status" value="1"/>
</dbReference>
<dbReference type="Proteomes" id="UP001144323">
    <property type="component" value="Unassembled WGS sequence"/>
</dbReference>
<comment type="caution">
    <text evidence="2">The sequence shown here is derived from an EMBL/GenBank/DDBJ whole genome shotgun (WGS) entry which is preliminary data.</text>
</comment>
<sequence length="670" mass="76116">MTDVFYAFFSYAAADARLDPSIFNAFSTQLCERVTAQMAEGELRSWRDIEQVRVGETWHPRIIESLRASHILIIMLSPAWLKSKYCREEYHLFEEVERSYGKSELVVPFLFRDPKDELEFMSSIQRATYASLLNRQYRPTPVDALLKTNSNRVNAQLENLSRELKEILSPFRTRNTKAEPQSAIPSETTRLPRHNLPLKSLGEFFIGRDTLMSQLELEMGDRREIALLQGMGGVGKTRLAIEFAWRHAAEHSALLYISAETPEAVTNTLSLLTTTLSLPEKEIAQAASKHEAVVRWLAHNLNWLLIIDNVDDADGAAAVVELLPQLTNGKVIITARYDGFPPNIPMIRLDVLSPDHARDFLIMRTKDRRRLADNDTLLAEEISKELAFLPLALEQAGAFICVQRLSLERYLTYWRDEKSRVRDWFDKTAMGTNRDYGIATAFETSFSRLSFNGRLLLNLIAFLSYKPIPEFLLDIAPIFPDSEIGLLDNESKQSPPRNEDIKFEARAALAELYAYGLAAPTETDGSLEQPSFVVHSLVQDYARSRMEENHANSVAIQTAVWLIQACKLTCQEKRDNRQKNLLSLASHLPVWTKSKKVKNTKLHNELLSYVNILAADTLADIFVKCGHKMEKNEALKILDAIVNNYAVTGFQDSDIASLTQEYNRRLADSN</sequence>
<keyword evidence="3" id="KW-1185">Reference proteome</keyword>
<name>A0A9W6LST3_9HYPH</name>
<dbReference type="PRINTS" id="PR00364">
    <property type="entry name" value="DISEASERSIST"/>
</dbReference>
<accession>A0A9W6LST3</accession>
<feature type="domain" description="TIR" evidence="1">
    <location>
        <begin position="3"/>
        <end position="153"/>
    </location>
</feature>
<evidence type="ECO:0000259" key="1">
    <source>
        <dbReference type="PROSITE" id="PS50104"/>
    </source>
</evidence>
<reference evidence="2" key="1">
    <citation type="journal article" date="2023" name="Int. J. Syst. Evol. Microbiol.">
        <title>Methylocystis iwaonis sp. nov., a type II methane-oxidizing bacterium from surface soil of a rice paddy field in Japan, and emended description of the genus Methylocystis (ex Whittenbury et al. 1970) Bowman et al. 1993.</title>
        <authorList>
            <person name="Kaise H."/>
            <person name="Sawadogo J.B."/>
            <person name="Alam M.S."/>
            <person name="Ueno C."/>
            <person name="Dianou D."/>
            <person name="Shinjo R."/>
            <person name="Asakawa S."/>
        </authorList>
    </citation>
    <scope>NUCLEOTIDE SEQUENCE</scope>
    <source>
        <strain evidence="2">LMG27198</strain>
    </source>
</reference>
<dbReference type="Gene3D" id="3.40.50.300">
    <property type="entry name" value="P-loop containing nucleotide triphosphate hydrolases"/>
    <property type="match status" value="1"/>
</dbReference>
<gene>
    <name evidence="2" type="ORF">LMG27198_27930</name>
</gene>
<dbReference type="SUPFAM" id="SSF52540">
    <property type="entry name" value="P-loop containing nucleoside triphosphate hydrolases"/>
    <property type="match status" value="1"/>
</dbReference>
<dbReference type="InterPro" id="IPR000157">
    <property type="entry name" value="TIR_dom"/>
</dbReference>
<dbReference type="EMBL" id="BSEC01000001">
    <property type="protein sequence ID" value="GLI93801.1"/>
    <property type="molecule type" value="Genomic_DNA"/>
</dbReference>
<dbReference type="InterPro" id="IPR027417">
    <property type="entry name" value="P-loop_NTPase"/>
</dbReference>
<dbReference type="RefSeq" id="WP_281803825.1">
    <property type="nucleotide sequence ID" value="NZ_BSEC01000001.1"/>
</dbReference>
<dbReference type="GO" id="GO:0007165">
    <property type="term" value="P:signal transduction"/>
    <property type="evidence" value="ECO:0007669"/>
    <property type="project" value="InterPro"/>
</dbReference>
<dbReference type="PROSITE" id="PS50104">
    <property type="entry name" value="TIR"/>
    <property type="match status" value="1"/>
</dbReference>
<evidence type="ECO:0000313" key="3">
    <source>
        <dbReference type="Proteomes" id="UP001144323"/>
    </source>
</evidence>
<dbReference type="Gene3D" id="3.40.50.10140">
    <property type="entry name" value="Toll/interleukin-1 receptor homology (TIR) domain"/>
    <property type="match status" value="1"/>
</dbReference>
<dbReference type="AlphaFoldDB" id="A0A9W6LST3"/>
<dbReference type="PANTHER" id="PTHR35205:SF1">
    <property type="entry name" value="ZU5 DOMAIN-CONTAINING PROTEIN"/>
    <property type="match status" value="1"/>
</dbReference>
<proteinExistence type="predicted"/>
<dbReference type="PANTHER" id="PTHR35205">
    <property type="entry name" value="NB-ARC AND TPR DOMAIN PROTEIN"/>
    <property type="match status" value="1"/>
</dbReference>
<dbReference type="Pfam" id="PF13676">
    <property type="entry name" value="TIR_2"/>
    <property type="match status" value="1"/>
</dbReference>
<organism evidence="2 3">
    <name type="scientific">Methylocystis echinoides</name>
    <dbReference type="NCBI Taxonomy" id="29468"/>
    <lineage>
        <taxon>Bacteria</taxon>
        <taxon>Pseudomonadati</taxon>
        <taxon>Pseudomonadota</taxon>
        <taxon>Alphaproteobacteria</taxon>
        <taxon>Hyphomicrobiales</taxon>
        <taxon>Methylocystaceae</taxon>
        <taxon>Methylocystis</taxon>
    </lineage>
</organism>
<evidence type="ECO:0000313" key="2">
    <source>
        <dbReference type="EMBL" id="GLI93801.1"/>
    </source>
</evidence>
<dbReference type="GO" id="GO:0043531">
    <property type="term" value="F:ADP binding"/>
    <property type="evidence" value="ECO:0007669"/>
    <property type="project" value="InterPro"/>
</dbReference>
<protein>
    <recommendedName>
        <fullName evidence="1">TIR domain-containing protein</fullName>
    </recommendedName>
</protein>